<keyword evidence="2" id="KW-0808">Transferase</keyword>
<dbReference type="EnsemblPlants" id="Bo2g149800.1">
    <property type="protein sequence ID" value="Bo2g149800.1"/>
    <property type="gene ID" value="Bo2g149800"/>
</dbReference>
<dbReference type="InterPro" id="IPR020616">
    <property type="entry name" value="Thiolase_N"/>
</dbReference>
<feature type="domain" description="Thiolase N-terminal" evidence="5">
    <location>
        <begin position="13"/>
        <end position="177"/>
    </location>
</feature>
<dbReference type="Proteomes" id="UP000032141">
    <property type="component" value="Chromosome C2"/>
</dbReference>
<evidence type="ECO:0000313" key="6">
    <source>
        <dbReference type="EnsemblPlants" id="Bo2g149800.1"/>
    </source>
</evidence>
<reference evidence="6 7" key="1">
    <citation type="journal article" date="2014" name="Genome Biol.">
        <title>Transcriptome and methylome profiling reveals relics of genome dominance in the mesopolyploid Brassica oleracea.</title>
        <authorList>
            <person name="Parkin I.A."/>
            <person name="Koh C."/>
            <person name="Tang H."/>
            <person name="Robinson S.J."/>
            <person name="Kagale S."/>
            <person name="Clarke W.E."/>
            <person name="Town C.D."/>
            <person name="Nixon J."/>
            <person name="Krishnakumar V."/>
            <person name="Bidwell S.L."/>
            <person name="Denoeud F."/>
            <person name="Belcram H."/>
            <person name="Links M.G."/>
            <person name="Just J."/>
            <person name="Clarke C."/>
            <person name="Bender T."/>
            <person name="Huebert T."/>
            <person name="Mason A.S."/>
            <person name="Pires J.C."/>
            <person name="Barker G."/>
            <person name="Moore J."/>
            <person name="Walley P.G."/>
            <person name="Manoli S."/>
            <person name="Batley J."/>
            <person name="Edwards D."/>
            <person name="Nelson M.N."/>
            <person name="Wang X."/>
            <person name="Paterson A.H."/>
            <person name="King G."/>
            <person name="Bancroft I."/>
            <person name="Chalhoub B."/>
            <person name="Sharpe A.G."/>
        </authorList>
    </citation>
    <scope>NUCLEOTIDE SEQUENCE</scope>
    <source>
        <strain evidence="6 7">cv. TO1000</strain>
    </source>
</reference>
<reference evidence="6" key="2">
    <citation type="submission" date="2015-03" db="UniProtKB">
        <authorList>
            <consortium name="EnsemblPlants"/>
        </authorList>
    </citation>
    <scope>IDENTIFICATION</scope>
</reference>
<dbReference type="GO" id="GO:0003985">
    <property type="term" value="F:acetyl-CoA C-acetyltransferase activity"/>
    <property type="evidence" value="ECO:0007669"/>
    <property type="project" value="TreeGrafter"/>
</dbReference>
<dbReference type="PANTHER" id="PTHR18919">
    <property type="entry name" value="ACETYL-COA C-ACYLTRANSFERASE"/>
    <property type="match status" value="1"/>
</dbReference>
<name>A0A0D3AWU0_BRAOL</name>
<evidence type="ECO:0000259" key="5">
    <source>
        <dbReference type="Pfam" id="PF00108"/>
    </source>
</evidence>
<dbReference type="STRING" id="109376.A0A0D3AWU0"/>
<proteinExistence type="inferred from homology"/>
<keyword evidence="7" id="KW-1185">Reference proteome</keyword>
<dbReference type="eggNOG" id="KOG1390">
    <property type="taxonomic scope" value="Eukaryota"/>
</dbReference>
<feature type="compositionally biased region" description="Basic and acidic residues" evidence="4">
    <location>
        <begin position="219"/>
        <end position="228"/>
    </location>
</feature>
<feature type="region of interest" description="Disordered" evidence="4">
    <location>
        <begin position="208"/>
        <end position="228"/>
    </location>
</feature>
<protein>
    <recommendedName>
        <fullName evidence="5">Thiolase N-terminal domain-containing protein</fullName>
    </recommendedName>
</protein>
<dbReference type="Gene3D" id="3.40.47.10">
    <property type="match status" value="1"/>
</dbReference>
<keyword evidence="3" id="KW-0012">Acyltransferase</keyword>
<dbReference type="Pfam" id="PF00108">
    <property type="entry name" value="Thiolase_N"/>
    <property type="match status" value="1"/>
</dbReference>
<evidence type="ECO:0000256" key="3">
    <source>
        <dbReference type="ARBA" id="ARBA00023315"/>
    </source>
</evidence>
<dbReference type="PANTHER" id="PTHR18919:SF155">
    <property type="entry name" value="ACETYL-COA C-ACETYLTRANSFERASE"/>
    <property type="match status" value="1"/>
</dbReference>
<evidence type="ECO:0000256" key="4">
    <source>
        <dbReference type="SAM" id="MobiDB-lite"/>
    </source>
</evidence>
<accession>A0A0D3AWU0</accession>
<dbReference type="GO" id="GO:0006635">
    <property type="term" value="P:fatty acid beta-oxidation"/>
    <property type="evidence" value="ECO:0007669"/>
    <property type="project" value="TreeGrafter"/>
</dbReference>
<evidence type="ECO:0000256" key="1">
    <source>
        <dbReference type="ARBA" id="ARBA00010982"/>
    </source>
</evidence>
<organism evidence="6 7">
    <name type="scientific">Brassica oleracea var. oleracea</name>
    <dbReference type="NCBI Taxonomy" id="109376"/>
    <lineage>
        <taxon>Eukaryota</taxon>
        <taxon>Viridiplantae</taxon>
        <taxon>Streptophyta</taxon>
        <taxon>Embryophyta</taxon>
        <taxon>Tracheophyta</taxon>
        <taxon>Spermatophyta</taxon>
        <taxon>Magnoliopsida</taxon>
        <taxon>eudicotyledons</taxon>
        <taxon>Gunneridae</taxon>
        <taxon>Pentapetalae</taxon>
        <taxon>rosids</taxon>
        <taxon>malvids</taxon>
        <taxon>Brassicales</taxon>
        <taxon>Brassicaceae</taxon>
        <taxon>Brassiceae</taxon>
        <taxon>Brassica</taxon>
    </lineage>
</organism>
<dbReference type="GO" id="GO:0005739">
    <property type="term" value="C:mitochondrion"/>
    <property type="evidence" value="ECO:0007669"/>
    <property type="project" value="TreeGrafter"/>
</dbReference>
<dbReference type="AlphaFoldDB" id="A0A0D3AWU0"/>
<dbReference type="InterPro" id="IPR016039">
    <property type="entry name" value="Thiolase-like"/>
</dbReference>
<dbReference type="HOGENOM" id="CLU_031026_4_3_1"/>
<comment type="similarity">
    <text evidence="1">Belongs to the thiolase-like superfamily. Thiolase family.</text>
</comment>
<dbReference type="OMA" id="HVANHVA"/>
<evidence type="ECO:0000313" key="7">
    <source>
        <dbReference type="Proteomes" id="UP000032141"/>
    </source>
</evidence>
<sequence>MAHSADSVNPRDVCIVGVARTPMGGFLGSLSSLPATKLGSVATAAALKRANVDPSLVQEVVFGNVLSANLGQAPARQAALGAGISNSVICTTVKQAVMLAAQSIQLGINDIVVAGGMESMSNTPKYLAEARKGSRFGHDSLVDGMLKDGLWDVYNDCGMGSCAELCAEKFEITRDQQVCCSFIFLNHVANHVAYEAIRPPLLYEYSRRKKSGQQKTTTKKSDVAQEAT</sequence>
<evidence type="ECO:0000256" key="2">
    <source>
        <dbReference type="ARBA" id="ARBA00022679"/>
    </source>
</evidence>
<dbReference type="SUPFAM" id="SSF53901">
    <property type="entry name" value="Thiolase-like"/>
    <property type="match status" value="1"/>
</dbReference>
<dbReference type="Gramene" id="Bo2g149800.1">
    <property type="protein sequence ID" value="Bo2g149800.1"/>
    <property type="gene ID" value="Bo2g149800"/>
</dbReference>